<feature type="compositionally biased region" description="Acidic residues" evidence="6">
    <location>
        <begin position="1366"/>
        <end position="1375"/>
    </location>
</feature>
<organism evidence="7">
    <name type="scientific">Dermatophagoides farinae</name>
    <name type="common">American house dust mite</name>
    <dbReference type="NCBI Taxonomy" id="6954"/>
    <lineage>
        <taxon>Eukaryota</taxon>
        <taxon>Metazoa</taxon>
        <taxon>Ecdysozoa</taxon>
        <taxon>Arthropoda</taxon>
        <taxon>Chelicerata</taxon>
        <taxon>Arachnida</taxon>
        <taxon>Acari</taxon>
        <taxon>Acariformes</taxon>
        <taxon>Sarcoptiformes</taxon>
        <taxon>Astigmata</taxon>
        <taxon>Psoroptidia</taxon>
        <taxon>Analgoidea</taxon>
        <taxon>Pyroglyphidae</taxon>
        <taxon>Dermatophagoidinae</taxon>
        <taxon>Dermatophagoides</taxon>
    </lineage>
</organism>
<proteinExistence type="predicted"/>
<feature type="compositionally biased region" description="Acidic residues" evidence="6">
    <location>
        <begin position="1405"/>
        <end position="1414"/>
    </location>
</feature>
<dbReference type="Pfam" id="PF20168">
    <property type="entry name" value="PDS5"/>
    <property type="match status" value="1"/>
</dbReference>
<feature type="region of interest" description="Disordered" evidence="6">
    <location>
        <begin position="1269"/>
        <end position="1296"/>
    </location>
</feature>
<accession>A0A9D4NYX0</accession>
<dbReference type="GO" id="GO:0051301">
    <property type="term" value="P:cell division"/>
    <property type="evidence" value="ECO:0007669"/>
    <property type="project" value="UniProtKB-KW"/>
</dbReference>
<evidence type="ECO:0000256" key="4">
    <source>
        <dbReference type="ARBA" id="ARBA00023242"/>
    </source>
</evidence>
<comment type="subcellular location">
    <subcellularLocation>
        <location evidence="1">Nucleus</location>
    </subcellularLocation>
</comment>
<feature type="compositionally biased region" description="Polar residues" evidence="6">
    <location>
        <begin position="1514"/>
        <end position="1525"/>
    </location>
</feature>
<evidence type="ECO:0000256" key="6">
    <source>
        <dbReference type="SAM" id="MobiDB-lite"/>
    </source>
</evidence>
<dbReference type="SUPFAM" id="SSF48371">
    <property type="entry name" value="ARM repeat"/>
    <property type="match status" value="1"/>
</dbReference>
<name>A0A9D4NYX0_DERFA</name>
<evidence type="ECO:0000256" key="3">
    <source>
        <dbReference type="ARBA" id="ARBA00022776"/>
    </source>
</evidence>
<dbReference type="Gene3D" id="1.25.10.10">
    <property type="entry name" value="Leucine-rich Repeat Variant"/>
    <property type="match status" value="1"/>
</dbReference>
<dbReference type="GO" id="GO:0007064">
    <property type="term" value="P:mitotic sister chromatid cohesion"/>
    <property type="evidence" value="ECO:0007669"/>
    <property type="project" value="InterPro"/>
</dbReference>
<feature type="compositionally biased region" description="Polar residues" evidence="6">
    <location>
        <begin position="1348"/>
        <end position="1357"/>
    </location>
</feature>
<protein>
    <submittedName>
        <fullName evidence="7">Uncharacterized protein</fullName>
    </submittedName>
</protein>
<keyword evidence="5" id="KW-0131">Cell cycle</keyword>
<evidence type="ECO:0000256" key="1">
    <source>
        <dbReference type="ARBA" id="ARBA00004123"/>
    </source>
</evidence>
<feature type="region of interest" description="Disordered" evidence="6">
    <location>
        <begin position="1345"/>
        <end position="1541"/>
    </location>
</feature>
<evidence type="ECO:0000256" key="5">
    <source>
        <dbReference type="ARBA" id="ARBA00023306"/>
    </source>
</evidence>
<feature type="compositionally biased region" description="Low complexity" evidence="6">
    <location>
        <begin position="1455"/>
        <end position="1467"/>
    </location>
</feature>
<dbReference type="GO" id="GO:0000785">
    <property type="term" value="C:chromatin"/>
    <property type="evidence" value="ECO:0007669"/>
    <property type="project" value="TreeGrafter"/>
</dbReference>
<reference evidence="7" key="1">
    <citation type="submission" date="2020-06" db="EMBL/GenBank/DDBJ databases">
        <authorList>
            <person name="Ji K."/>
            <person name="Li J."/>
        </authorList>
    </citation>
    <scope>NUCLEOTIDE SEQUENCE</scope>
    <source>
        <strain evidence="7">JKM2019</strain>
        <tissue evidence="7">Whole body</tissue>
    </source>
</reference>
<dbReference type="OrthoDB" id="200660at2759"/>
<gene>
    <name evidence="7" type="ORF">HUG17_8327</name>
</gene>
<keyword evidence="4" id="KW-0539">Nucleus</keyword>
<dbReference type="EMBL" id="SDOV01000005">
    <property type="protein sequence ID" value="KAH7640858.1"/>
    <property type="molecule type" value="Genomic_DNA"/>
</dbReference>
<dbReference type="InterPro" id="IPR011989">
    <property type="entry name" value="ARM-like"/>
</dbReference>
<feature type="compositionally biased region" description="Low complexity" evidence="6">
    <location>
        <begin position="1492"/>
        <end position="1513"/>
    </location>
</feature>
<evidence type="ECO:0000313" key="7">
    <source>
        <dbReference type="EMBL" id="KAH7640858.1"/>
    </source>
</evidence>
<evidence type="ECO:0000256" key="2">
    <source>
        <dbReference type="ARBA" id="ARBA00022618"/>
    </source>
</evidence>
<dbReference type="CDD" id="cd19953">
    <property type="entry name" value="PDS5"/>
    <property type="match status" value="1"/>
</dbReference>
<dbReference type="GO" id="GO:0005634">
    <property type="term" value="C:nucleus"/>
    <property type="evidence" value="ECO:0007669"/>
    <property type="project" value="UniProtKB-SubCell"/>
</dbReference>
<comment type="caution">
    <text evidence="7">The sequence shown here is derived from an EMBL/GenBank/DDBJ whole genome shotgun (WGS) entry which is preliminary data.</text>
</comment>
<feature type="compositionally biased region" description="Polar residues" evidence="6">
    <location>
        <begin position="1444"/>
        <end position="1454"/>
    </location>
</feature>
<dbReference type="GO" id="GO:0006281">
    <property type="term" value="P:DNA repair"/>
    <property type="evidence" value="ECO:0007669"/>
    <property type="project" value="TreeGrafter"/>
</dbReference>
<dbReference type="PANTHER" id="PTHR12663">
    <property type="entry name" value="ANDROGEN INDUCED INHIBITOR OF PROLIFERATION AS3 / PDS5-RELATED"/>
    <property type="match status" value="1"/>
</dbReference>
<reference evidence="7" key="2">
    <citation type="journal article" date="2021" name="World Allergy Organ. J.">
        <title>Chromosome-level assembly of Dermatophagoides farinae genome and transcriptome reveals two novel allergens Der f 37 and Der f 39.</title>
        <authorList>
            <person name="Chen J."/>
            <person name="Cai Z."/>
            <person name="Fan D."/>
            <person name="Hu J."/>
            <person name="Hou Y."/>
            <person name="He Y."/>
            <person name="Zhang Z."/>
            <person name="Zhao Z."/>
            <person name="Gao P."/>
            <person name="Hu W."/>
            <person name="Sun J."/>
            <person name="Li J."/>
            <person name="Ji K."/>
        </authorList>
    </citation>
    <scope>NUCLEOTIDE SEQUENCE</scope>
    <source>
        <strain evidence="7">JKM2019</strain>
    </source>
</reference>
<sequence>MSAALRSSTSDIKYPSGCREITEELATDDLIRRLKDIAMAFQQMSQEENNKIYIPLALYLATDFFLEHPSRDVRLLVACSIADVFRVFAPNAPYDRADIIKRIFMFFIQQLKGLQDPKDATFKRYFYLLENLAWVKSFNICIELEDSQQIFCELFSLMFKIVNENHSEKVKNFMLDVLKPLIIESDTVSSKLLQIILMQIIDPKKSANKQAYWLASQILDKTSSTLEPYISSFFSKAITRGWNENGNVSDGENDDEEMNELKQKFRKNKSNSNSIEVSQICDLIYELNQICPNIVKGLLPHIEFKLKTNEEKERCEYTKLLARLFSDRNSDLAQKFPEAWKQFLGRFRDISVSVRVRCCQYSMHFLVNHKELRQDITEQLKQRQHDTDENVRYEVVMAIVSAGKKSIDNINEDLLGFVKERTLDKKFKIRREALLGMAQLYKQYNYHLSTSAAVANQTDPESTEAAQASLRMLSWIKNKCMHNYYQAQLEDKLLVERIVHTCLVPFSLNLSQRMKALYMFYCSIDVRAARAFNELLRQQQAVRRQMKDVMDIICRTEKIEDKDMILKQKVALVAKNLTEPVKAEEYINKLCQNLETNITAKQHMNMIVTSASFVQLTEDGKYVPPASSATIENSVREILKSLGFPVQTNSFYMIIKQLMERIAPIMIDHQGLLMIFNYVSDSLIGDGELDGQMGLHNSAIRGLQLIEILSVVFPPLFCGRDIFNTYLLPFLWQCGGYPEVAEIVLQILTNIGSTAFSDSDTMENTIIPWWAENEDFVTRLIDKFILNASTTKQAKYAIKCLNAIILDDNEKIKIYGDIIDKIKEAGLSLESTPYFRFHLVALGMIAVNGGHLFFPKMLRSIVQKFIVQGLLLKDIRTQLEIETLQKSENEKEHSNDLNTIYEFLSDEVKAKHEGIKLLVRWIFGLKLNSILVIQESQAEANSTYQKAASNAFQLLKTIIKTDGDLNENDHAGTVLEKAFLKLTAALAMIKIASNDAHSSVSSNNEPVFQKSSTLDIMSVHQWHCLATVLLDSQEFVREKFLSKLNKSLMSLNLGLEFLAYFSLGGMFENNAFRNKMKTFIHLNMIKRRDIVKTRMTPNLKSVVPECVMPFVIHLLANMPFYTQHDDIDQLEKIKECLWFILEPLVLKNELYSFSFFKKTFENIKQCVDRVTASQMKTSNNDPNIVKMATIVNHKIYSVSDLAMGLVICKTQNFLLKEFPVPPSLPGKYFTASSNAVNVTKNYLPVEMQFQPPKRCGLETEMLGRITKSFSQSNAGKNKKSGKQTKNQQQQQQQQQHSIINNDNLIDDSSLVDQNDNSNNSLIQQQQSNTTGARTRKQQIVMCSDNENDSNQSAPSTSNAVNNNNDNNDDNDDDNNETTNNNDANDDNEKDQTTEQTLNNEKSEYDFDDGDDDQQQEINRNSESNADSAATFGQKRGRGRPPSKPTTSSTMAVNKTDTATSQAAAASSPSNRDGSPPRKSARIAHKSPRRSPSPELESAELSSSSMTVATKSSVNTPMPQATSTPIATRHTTRTSGRLVGKK</sequence>
<dbReference type="PANTHER" id="PTHR12663:SF0">
    <property type="entry name" value="PRECOCIOUS DISSOCIATION OF SISTERS 5, ISOFORM A"/>
    <property type="match status" value="1"/>
</dbReference>
<dbReference type="Proteomes" id="UP000828236">
    <property type="component" value="Unassembled WGS sequence"/>
</dbReference>
<feature type="compositionally biased region" description="Basic residues" evidence="6">
    <location>
        <begin position="1478"/>
        <end position="1488"/>
    </location>
</feature>
<keyword evidence="2" id="KW-0132">Cell division</keyword>
<dbReference type="InterPro" id="IPR016024">
    <property type="entry name" value="ARM-type_fold"/>
</dbReference>
<feature type="compositionally biased region" description="Polar residues" evidence="6">
    <location>
        <begin position="1416"/>
        <end position="1427"/>
    </location>
</feature>
<keyword evidence="3" id="KW-0498">Mitosis</keyword>
<dbReference type="InterPro" id="IPR039776">
    <property type="entry name" value="Pds5"/>
</dbReference>